<dbReference type="Proteomes" id="UP001634393">
    <property type="component" value="Unassembled WGS sequence"/>
</dbReference>
<dbReference type="AlphaFoldDB" id="A0ABD3TQ37"/>
<gene>
    <name evidence="1" type="ORF">ACJIZ3_023817</name>
</gene>
<name>A0ABD3TQ37_9LAMI</name>
<proteinExistence type="predicted"/>
<organism evidence="1 2">
    <name type="scientific">Penstemon smallii</name>
    <dbReference type="NCBI Taxonomy" id="265156"/>
    <lineage>
        <taxon>Eukaryota</taxon>
        <taxon>Viridiplantae</taxon>
        <taxon>Streptophyta</taxon>
        <taxon>Embryophyta</taxon>
        <taxon>Tracheophyta</taxon>
        <taxon>Spermatophyta</taxon>
        <taxon>Magnoliopsida</taxon>
        <taxon>eudicotyledons</taxon>
        <taxon>Gunneridae</taxon>
        <taxon>Pentapetalae</taxon>
        <taxon>asterids</taxon>
        <taxon>lamiids</taxon>
        <taxon>Lamiales</taxon>
        <taxon>Plantaginaceae</taxon>
        <taxon>Cheloneae</taxon>
        <taxon>Penstemon</taxon>
    </lineage>
</organism>
<sequence length="426" mass="48823">MLSYQEQNQLLRLKCSFILTARRMAMGRKFLRLYSILILTRSEICNMFDLYKTYTVSNAQVSKIDPNYDKLGYSYQWTINSKTACTIEAETSIPQMIPNMEFASLSNLQSIAGQNISVDVLVIVVQKRDQRSFTKEGKEHILREYAVINQEKKLVILTLWNAIAEAEGEVIDQAIHSLPIIRATKLSVSAYKDGSLGSTPSTTIELDPAIPQADNLKTWRSDNMRFIVEEILVQDHFRRTESSGQFSIDKISTLADLAADKAADKFIVRVCAKIKKFDQKFYYMACAKCFSAIGLIHLTIYDDSGYIDVTMFGYQAINIMQMDSEMCMQLHDAGKQMSGERINQLLEGKWFFMKIRKKTREIRGHLQTQYVVMDMRPIITEHQENVHEQFSLEKPGPSKTLTSSEQAFILHNQIPSLRSEYSFSII</sequence>
<keyword evidence="2" id="KW-1185">Reference proteome</keyword>
<dbReference type="SUPFAM" id="SSF50249">
    <property type="entry name" value="Nucleic acid-binding proteins"/>
    <property type="match status" value="2"/>
</dbReference>
<evidence type="ECO:0000313" key="2">
    <source>
        <dbReference type="Proteomes" id="UP001634393"/>
    </source>
</evidence>
<evidence type="ECO:0000313" key="1">
    <source>
        <dbReference type="EMBL" id="KAL3839226.1"/>
    </source>
</evidence>
<dbReference type="InterPro" id="IPR012340">
    <property type="entry name" value="NA-bd_OB-fold"/>
</dbReference>
<protein>
    <submittedName>
        <fullName evidence="1">Uncharacterized protein</fullName>
    </submittedName>
</protein>
<comment type="caution">
    <text evidence="1">The sequence shown here is derived from an EMBL/GenBank/DDBJ whole genome shotgun (WGS) entry which is preliminary data.</text>
</comment>
<dbReference type="EMBL" id="JBJXBP010000003">
    <property type="protein sequence ID" value="KAL3839226.1"/>
    <property type="molecule type" value="Genomic_DNA"/>
</dbReference>
<reference evidence="1 2" key="1">
    <citation type="submission" date="2024-12" db="EMBL/GenBank/DDBJ databases">
        <title>The unique morphological basis and parallel evolutionary history of personate flowers in Penstemon.</title>
        <authorList>
            <person name="Depatie T.H."/>
            <person name="Wessinger C.A."/>
        </authorList>
    </citation>
    <scope>NUCLEOTIDE SEQUENCE [LARGE SCALE GENOMIC DNA]</scope>
    <source>
        <strain evidence="1">WTNN_2</strain>
        <tissue evidence="1">Leaf</tissue>
    </source>
</reference>
<dbReference type="Gene3D" id="2.40.50.140">
    <property type="entry name" value="Nucleic acid-binding proteins"/>
    <property type="match status" value="2"/>
</dbReference>
<accession>A0ABD3TQ37</accession>